<dbReference type="PROSITE" id="PS50928">
    <property type="entry name" value="ABC_TM1"/>
    <property type="match status" value="1"/>
</dbReference>
<evidence type="ECO:0000256" key="9">
    <source>
        <dbReference type="RuleBase" id="RU363032"/>
    </source>
</evidence>
<organism evidence="11 12">
    <name type="scientific">Nocardioides marmoriginsengisoli</name>
    <dbReference type="NCBI Taxonomy" id="661483"/>
    <lineage>
        <taxon>Bacteria</taxon>
        <taxon>Bacillati</taxon>
        <taxon>Actinomycetota</taxon>
        <taxon>Actinomycetes</taxon>
        <taxon>Propionibacteriales</taxon>
        <taxon>Nocardioidaceae</taxon>
        <taxon>Nocardioides</taxon>
    </lineage>
</organism>
<keyword evidence="7 9" id="KW-1133">Transmembrane helix</keyword>
<comment type="similarity">
    <text evidence="2">Belongs to the binding-protein-dependent transport system permease family. HisMQ subfamily.</text>
</comment>
<evidence type="ECO:0000259" key="10">
    <source>
        <dbReference type="PROSITE" id="PS50928"/>
    </source>
</evidence>
<evidence type="ECO:0000256" key="1">
    <source>
        <dbReference type="ARBA" id="ARBA00004651"/>
    </source>
</evidence>
<dbReference type="InterPro" id="IPR035906">
    <property type="entry name" value="MetI-like_sf"/>
</dbReference>
<comment type="caution">
    <text evidence="11">The sequence shown here is derived from an EMBL/GenBank/DDBJ whole genome shotgun (WGS) entry which is preliminary data.</text>
</comment>
<dbReference type="InterPro" id="IPR010065">
    <property type="entry name" value="AA_ABC_transptr_permease_3TM"/>
</dbReference>
<evidence type="ECO:0000256" key="3">
    <source>
        <dbReference type="ARBA" id="ARBA00022448"/>
    </source>
</evidence>
<protein>
    <submittedName>
        <fullName evidence="11">Amino acid ABC transporter permease</fullName>
    </submittedName>
</protein>
<evidence type="ECO:0000256" key="8">
    <source>
        <dbReference type="ARBA" id="ARBA00023136"/>
    </source>
</evidence>
<evidence type="ECO:0000256" key="5">
    <source>
        <dbReference type="ARBA" id="ARBA00022692"/>
    </source>
</evidence>
<accession>A0A3N0CBN7</accession>
<keyword evidence="6" id="KW-0029">Amino-acid transport</keyword>
<dbReference type="OrthoDB" id="92598at2"/>
<dbReference type="SUPFAM" id="SSF161098">
    <property type="entry name" value="MetI-like"/>
    <property type="match status" value="1"/>
</dbReference>
<keyword evidence="5 9" id="KW-0812">Transmembrane</keyword>
<dbReference type="InterPro" id="IPR043429">
    <property type="entry name" value="ArtM/GltK/GlnP/TcyL/YhdX-like"/>
</dbReference>
<feature type="transmembrane region" description="Helical" evidence="9">
    <location>
        <begin position="78"/>
        <end position="98"/>
    </location>
</feature>
<evidence type="ECO:0000256" key="6">
    <source>
        <dbReference type="ARBA" id="ARBA00022970"/>
    </source>
</evidence>
<evidence type="ECO:0000256" key="4">
    <source>
        <dbReference type="ARBA" id="ARBA00022475"/>
    </source>
</evidence>
<dbReference type="InterPro" id="IPR000515">
    <property type="entry name" value="MetI-like"/>
</dbReference>
<feature type="transmembrane region" description="Helical" evidence="9">
    <location>
        <begin position="208"/>
        <end position="230"/>
    </location>
</feature>
<feature type="transmembrane region" description="Helical" evidence="9">
    <location>
        <begin position="105"/>
        <end position="124"/>
    </location>
</feature>
<gene>
    <name evidence="11" type="ORF">EFK50_20215</name>
</gene>
<reference evidence="11 12" key="1">
    <citation type="submission" date="2018-11" db="EMBL/GenBank/DDBJ databases">
        <authorList>
            <person name="Li F."/>
        </authorList>
    </citation>
    <scope>NUCLEOTIDE SEQUENCE [LARGE SCALE GENOMIC DNA]</scope>
    <source>
        <strain evidence="11 12">Gsoil 097</strain>
    </source>
</reference>
<evidence type="ECO:0000313" key="12">
    <source>
        <dbReference type="Proteomes" id="UP000267128"/>
    </source>
</evidence>
<sequence>MVVTSSEGWDQFKALFLSWHHAKEAFPAIAKGFWINIKMFVVGEILILVVGVLVAVTRNTVTPWLTPLRIVAVIYTDVFRGLPTLLVVFVICIGVPALRIEGIPTNVTVLGTFALVLCYGAYVAEVIRAGIDSIHPSQIASAEALGLGRAQTTRYVVLPQAIRRVMPPLLNDFVSLQKDTSLVASVGVFESLFAAQDYGNYNFNYTPLLVSGLFFLALTIPLARLTDWLGRRALIRERGR</sequence>
<keyword evidence="8 9" id="KW-0472">Membrane</keyword>
<dbReference type="CDD" id="cd06261">
    <property type="entry name" value="TM_PBP2"/>
    <property type="match status" value="1"/>
</dbReference>
<dbReference type="Proteomes" id="UP000267128">
    <property type="component" value="Unassembled WGS sequence"/>
</dbReference>
<dbReference type="Pfam" id="PF00528">
    <property type="entry name" value="BPD_transp_1"/>
    <property type="match status" value="1"/>
</dbReference>
<evidence type="ECO:0000313" key="11">
    <source>
        <dbReference type="EMBL" id="RNL60850.1"/>
    </source>
</evidence>
<dbReference type="NCBIfam" id="TIGR01726">
    <property type="entry name" value="HEQRo_perm_3TM"/>
    <property type="match status" value="1"/>
</dbReference>
<dbReference type="EMBL" id="RJSE01000009">
    <property type="protein sequence ID" value="RNL60850.1"/>
    <property type="molecule type" value="Genomic_DNA"/>
</dbReference>
<dbReference type="PANTHER" id="PTHR30614">
    <property type="entry name" value="MEMBRANE COMPONENT OF AMINO ACID ABC TRANSPORTER"/>
    <property type="match status" value="1"/>
</dbReference>
<dbReference type="GO" id="GO:0006865">
    <property type="term" value="P:amino acid transport"/>
    <property type="evidence" value="ECO:0007669"/>
    <property type="project" value="UniProtKB-KW"/>
</dbReference>
<comment type="subcellular location">
    <subcellularLocation>
        <location evidence="1 9">Cell membrane</location>
        <topology evidence="1 9">Multi-pass membrane protein</topology>
    </subcellularLocation>
</comment>
<keyword evidence="12" id="KW-1185">Reference proteome</keyword>
<name>A0A3N0CBN7_9ACTN</name>
<proteinExistence type="inferred from homology"/>
<keyword evidence="3 9" id="KW-0813">Transport</keyword>
<dbReference type="GO" id="GO:0043190">
    <property type="term" value="C:ATP-binding cassette (ABC) transporter complex"/>
    <property type="evidence" value="ECO:0007669"/>
    <property type="project" value="InterPro"/>
</dbReference>
<dbReference type="AlphaFoldDB" id="A0A3N0CBN7"/>
<dbReference type="Gene3D" id="1.10.3720.10">
    <property type="entry name" value="MetI-like"/>
    <property type="match status" value="1"/>
</dbReference>
<feature type="transmembrane region" description="Helical" evidence="9">
    <location>
        <begin position="39"/>
        <end position="58"/>
    </location>
</feature>
<evidence type="ECO:0000256" key="7">
    <source>
        <dbReference type="ARBA" id="ARBA00022989"/>
    </source>
</evidence>
<keyword evidence="4" id="KW-1003">Cell membrane</keyword>
<evidence type="ECO:0000256" key="2">
    <source>
        <dbReference type="ARBA" id="ARBA00010072"/>
    </source>
</evidence>
<dbReference type="GO" id="GO:0022857">
    <property type="term" value="F:transmembrane transporter activity"/>
    <property type="evidence" value="ECO:0007669"/>
    <property type="project" value="InterPro"/>
</dbReference>
<feature type="domain" description="ABC transmembrane type-1" evidence="10">
    <location>
        <begin position="33"/>
        <end position="226"/>
    </location>
</feature>
<dbReference type="PANTHER" id="PTHR30614:SF20">
    <property type="entry name" value="GLUTAMINE TRANSPORT SYSTEM PERMEASE PROTEIN GLNP"/>
    <property type="match status" value="1"/>
</dbReference>